<dbReference type="Proteomes" id="UP000039324">
    <property type="component" value="Unassembled WGS sequence"/>
</dbReference>
<dbReference type="PRINTS" id="PR00395">
    <property type="entry name" value="RIBOSOMALS2"/>
</dbReference>
<dbReference type="HAMAP" id="MF_00291_B">
    <property type="entry name" value="Ribosomal_uS2_B"/>
    <property type="match status" value="1"/>
</dbReference>
<name>A0A0G4IN38_PLABS</name>
<dbReference type="Gene3D" id="3.40.50.10490">
    <property type="entry name" value="Glucose-6-phosphate isomerase like protein, domain 1"/>
    <property type="match status" value="1"/>
</dbReference>
<dbReference type="InterPro" id="IPR001865">
    <property type="entry name" value="Ribosomal_uS2"/>
</dbReference>
<dbReference type="AlphaFoldDB" id="A0A0G4IN38"/>
<evidence type="ECO:0000313" key="4">
    <source>
        <dbReference type="Proteomes" id="UP000039324"/>
    </source>
</evidence>
<dbReference type="PANTHER" id="PTHR12534:SF0">
    <property type="entry name" value="SMALL RIBOSOMAL SUBUNIT PROTEIN US2M"/>
    <property type="match status" value="1"/>
</dbReference>
<dbReference type="Pfam" id="PF00318">
    <property type="entry name" value="Ribosomal_S2"/>
    <property type="match status" value="1"/>
</dbReference>
<evidence type="ECO:0008006" key="6">
    <source>
        <dbReference type="Google" id="ProtNLM"/>
    </source>
</evidence>
<organism evidence="2 4">
    <name type="scientific">Plasmodiophora brassicae</name>
    <name type="common">Clubroot disease agent</name>
    <dbReference type="NCBI Taxonomy" id="37360"/>
    <lineage>
        <taxon>Eukaryota</taxon>
        <taxon>Sar</taxon>
        <taxon>Rhizaria</taxon>
        <taxon>Endomyxa</taxon>
        <taxon>Phytomyxea</taxon>
        <taxon>Plasmodiophorida</taxon>
        <taxon>Plasmodiophoridae</taxon>
        <taxon>Plasmodiophora</taxon>
    </lineage>
</organism>
<dbReference type="EMBL" id="CDSF01000068">
    <property type="protein sequence ID" value="CEO96610.1"/>
    <property type="molecule type" value="Genomic_DNA"/>
</dbReference>
<dbReference type="GO" id="GO:0005763">
    <property type="term" value="C:mitochondrial small ribosomal subunit"/>
    <property type="evidence" value="ECO:0007669"/>
    <property type="project" value="TreeGrafter"/>
</dbReference>
<evidence type="ECO:0000313" key="3">
    <source>
        <dbReference type="EMBL" id="SPQ94665.1"/>
    </source>
</evidence>
<dbReference type="GO" id="GO:0006412">
    <property type="term" value="P:translation"/>
    <property type="evidence" value="ECO:0007669"/>
    <property type="project" value="InterPro"/>
</dbReference>
<geneLocation type="mitochondrion" evidence="3"/>
<dbReference type="CDD" id="cd01425">
    <property type="entry name" value="RPS2"/>
    <property type="match status" value="1"/>
</dbReference>
<dbReference type="OrthoDB" id="2320368at2759"/>
<protein>
    <recommendedName>
        <fullName evidence="6">Ribosomal protein S2</fullName>
    </recommendedName>
</protein>
<dbReference type="GO" id="GO:0003735">
    <property type="term" value="F:structural constituent of ribosome"/>
    <property type="evidence" value="ECO:0007669"/>
    <property type="project" value="InterPro"/>
</dbReference>
<dbReference type="EMBL" id="OVEO01000003">
    <property type="protein sequence ID" value="SPQ94665.1"/>
    <property type="molecule type" value="Genomic_DNA"/>
</dbReference>
<proteinExistence type="inferred from homology"/>
<dbReference type="STRING" id="37360.A0A0G4IN38"/>
<keyword evidence="4" id="KW-1185">Reference proteome</keyword>
<dbReference type="NCBIfam" id="TIGR01011">
    <property type="entry name" value="rpsB_bact"/>
    <property type="match status" value="1"/>
</dbReference>
<dbReference type="Gene3D" id="1.10.287.610">
    <property type="entry name" value="Helix hairpin bin"/>
    <property type="match status" value="1"/>
</dbReference>
<accession>A0A0G4IN38</accession>
<evidence type="ECO:0000313" key="5">
    <source>
        <dbReference type="Proteomes" id="UP000290189"/>
    </source>
</evidence>
<gene>
    <name evidence="2" type="ORF">PBRA_005219</name>
    <name evidence="3" type="ORF">PLBR_LOCUS1880</name>
</gene>
<keyword evidence="3" id="KW-0496">Mitochondrion</keyword>
<comment type="similarity">
    <text evidence="1">Belongs to the universal ribosomal protein uS2 family.</text>
</comment>
<dbReference type="SUPFAM" id="SSF52313">
    <property type="entry name" value="Ribosomal protein S2"/>
    <property type="match status" value="1"/>
</dbReference>
<reference evidence="3 5" key="2">
    <citation type="submission" date="2018-03" db="EMBL/GenBank/DDBJ databases">
        <authorList>
            <person name="Fogelqvist J."/>
        </authorList>
    </citation>
    <scope>NUCLEOTIDE SEQUENCE [LARGE SCALE GENOMIC DNA]</scope>
</reference>
<evidence type="ECO:0000256" key="1">
    <source>
        <dbReference type="ARBA" id="ARBA00006242"/>
    </source>
</evidence>
<sequence>MWWSGARRALAVRPVGRRFATEPADYEEIVKIAMKRGHVPTPWYTPGPKRPVEKGESVHVSLKDYLNPTQPPRNQELLHMLESLTPPEERVTVEQLYMAKAHQGHQTRQWNPKMSRYIIGHRDGSHIIDLEETRAALIRALRIAQGVILNDGCVLFFSSRQLMNPLALQTAVLCGQPYLVDKWVPGLITNFDVVFESTQQHIEALNENPNLYKKKKRLRRRIAGLENLDQPPDVVFLFNTRECPGAIRESMQGNVPLIGVVDTDCDPTNIAYPIPCNDDNLYSVGFIAQAMCNTIKEAMAMKGREIDTSFLPVSWLGHDPSKPLREAVPLPPDTDEE</sequence>
<dbReference type="PANTHER" id="PTHR12534">
    <property type="entry name" value="30S RIBOSOMAL PROTEIN S2 PROKARYOTIC AND ORGANELLAR"/>
    <property type="match status" value="1"/>
</dbReference>
<reference evidence="2 4" key="1">
    <citation type="submission" date="2015-02" db="EMBL/GenBank/DDBJ databases">
        <authorList>
            <person name="Chooi Y.-H."/>
        </authorList>
    </citation>
    <scope>NUCLEOTIDE SEQUENCE [LARGE SCALE GENOMIC DNA]</scope>
    <source>
        <strain evidence="2">E3</strain>
    </source>
</reference>
<evidence type="ECO:0000313" key="2">
    <source>
        <dbReference type="EMBL" id="CEO96610.1"/>
    </source>
</evidence>
<dbReference type="Proteomes" id="UP000290189">
    <property type="component" value="Unassembled WGS sequence"/>
</dbReference>
<dbReference type="InterPro" id="IPR023591">
    <property type="entry name" value="Ribosomal_uS2_flav_dom_sf"/>
</dbReference>
<dbReference type="InterPro" id="IPR005706">
    <property type="entry name" value="Ribosomal_uS2_bac/mit/plastid"/>
</dbReference>